<comment type="caution">
    <text evidence="2">The sequence shown here is derived from an EMBL/GenBank/DDBJ whole genome shotgun (WGS) entry which is preliminary data.</text>
</comment>
<dbReference type="PRINTS" id="PR00420">
    <property type="entry name" value="RNGMNOXGNASE"/>
</dbReference>
<protein>
    <submittedName>
        <fullName evidence="2">FAD-dependent oxidoreductase</fullName>
    </submittedName>
</protein>
<sequence>MSKLTASQASSHTPETVEVAIIGAGPAGAIAASLLQRQGKSVRVLEKQHFPRFSIGESLLPCCMQFLEEAGMLEAVNGAGFQFKNGAAFRRDGQTTQFNFTDKFTPGPGTTFQVQRAGFDKLLADTAQSQGVEIRYGETVEQIDLDGTPTLTVRNEQGQSYRLEAQYVLDASGFGRVLPKLLGLERPSNLSPRMAIFTHIEDKIDAVDFDRNKILISVHPQQKDIWYWLIPFSNGRCSLGVVAEPQLLAHLEGSLEEKLLAIVKEDPELKALLANASLVQECGTLQGYSVNVTQLATDKFALLGNAGEFLDPVFSSGVTIAMQSASMAVKCVLKQLDGQAVDWQAEYAAPLMQGVDTFRTYVQAWYDGSFQEVIFHPDPNPKIKQMICSILAGYAWDTNNPFVSESSRRLNTVVEICRQSQAEAAEAS</sequence>
<dbReference type="Gene3D" id="3.50.50.60">
    <property type="entry name" value="FAD/NAD(P)-binding domain"/>
    <property type="match status" value="1"/>
</dbReference>
<name>A0A972FUA3_9GAMM</name>
<evidence type="ECO:0000313" key="2">
    <source>
        <dbReference type="EMBL" id="NMH66303.1"/>
    </source>
</evidence>
<reference evidence="2" key="1">
    <citation type="submission" date="2020-04" db="EMBL/GenBank/DDBJ databases">
        <title>Description of Shewanella salipaludis sp. nov., isolated from a salt marsh.</title>
        <authorList>
            <person name="Park S."/>
            <person name="Yoon J.-H."/>
        </authorList>
    </citation>
    <scope>NUCLEOTIDE SEQUENCE</scope>
    <source>
        <strain evidence="2">SHSM-M6</strain>
    </source>
</reference>
<dbReference type="InterPro" id="IPR002938">
    <property type="entry name" value="FAD-bd"/>
</dbReference>
<dbReference type="Proteomes" id="UP000737113">
    <property type="component" value="Unassembled WGS sequence"/>
</dbReference>
<proteinExistence type="predicted"/>
<dbReference type="InterPro" id="IPR036188">
    <property type="entry name" value="FAD/NAD-bd_sf"/>
</dbReference>
<dbReference type="EMBL" id="JAAXYH010000011">
    <property type="protein sequence ID" value="NMH66303.1"/>
    <property type="molecule type" value="Genomic_DNA"/>
</dbReference>
<evidence type="ECO:0000259" key="1">
    <source>
        <dbReference type="Pfam" id="PF01494"/>
    </source>
</evidence>
<dbReference type="Pfam" id="PF01494">
    <property type="entry name" value="FAD_binding_3"/>
    <property type="match status" value="1"/>
</dbReference>
<dbReference type="InterPro" id="IPR050816">
    <property type="entry name" value="Flavin-dep_Halogenase_NPB"/>
</dbReference>
<evidence type="ECO:0000313" key="3">
    <source>
        <dbReference type="Proteomes" id="UP000737113"/>
    </source>
</evidence>
<dbReference type="SUPFAM" id="SSF51905">
    <property type="entry name" value="FAD/NAD(P)-binding domain"/>
    <property type="match status" value="1"/>
</dbReference>
<dbReference type="GO" id="GO:0071949">
    <property type="term" value="F:FAD binding"/>
    <property type="evidence" value="ECO:0007669"/>
    <property type="project" value="InterPro"/>
</dbReference>
<accession>A0A972FUA3</accession>
<dbReference type="PANTHER" id="PTHR43747">
    <property type="entry name" value="FAD-BINDING PROTEIN"/>
    <property type="match status" value="1"/>
</dbReference>
<organism evidence="2 3">
    <name type="scientific">Shewanella salipaludis</name>
    <dbReference type="NCBI Taxonomy" id="2723052"/>
    <lineage>
        <taxon>Bacteria</taxon>
        <taxon>Pseudomonadati</taxon>
        <taxon>Pseudomonadota</taxon>
        <taxon>Gammaproteobacteria</taxon>
        <taxon>Alteromonadales</taxon>
        <taxon>Shewanellaceae</taxon>
        <taxon>Shewanella</taxon>
    </lineage>
</organism>
<dbReference type="AlphaFoldDB" id="A0A972FUA3"/>
<dbReference type="PANTHER" id="PTHR43747:SF1">
    <property type="entry name" value="SLR1998 PROTEIN"/>
    <property type="match status" value="1"/>
</dbReference>
<dbReference type="RefSeq" id="WP_169565031.1">
    <property type="nucleotide sequence ID" value="NZ_JAAXYH010000011.1"/>
</dbReference>
<keyword evidence="3" id="KW-1185">Reference proteome</keyword>
<gene>
    <name evidence="2" type="ORF">HC757_14155</name>
</gene>
<feature type="domain" description="FAD-binding" evidence="1">
    <location>
        <begin position="17"/>
        <end position="343"/>
    </location>
</feature>